<dbReference type="InterPro" id="IPR042178">
    <property type="entry name" value="Serpin_sf_1"/>
</dbReference>
<reference evidence="9" key="2">
    <citation type="submission" date="2021-09" db="EMBL/GenBank/DDBJ databases">
        <authorList>
            <person name="Jia N."/>
            <person name="Wang J."/>
            <person name="Shi W."/>
            <person name="Du L."/>
            <person name="Sun Y."/>
            <person name="Zhan W."/>
            <person name="Jiang J."/>
            <person name="Wang Q."/>
            <person name="Zhang B."/>
            <person name="Ji P."/>
            <person name="Sakyi L.B."/>
            <person name="Cui X."/>
            <person name="Yuan T."/>
            <person name="Jiang B."/>
            <person name="Yang W."/>
            <person name="Lam T.T.-Y."/>
            <person name="Chang Q."/>
            <person name="Ding S."/>
            <person name="Wang X."/>
            <person name="Zhu J."/>
            <person name="Ruan X."/>
            <person name="Zhao L."/>
            <person name="Wei J."/>
            <person name="Que T."/>
            <person name="Du C."/>
            <person name="Cheng J."/>
            <person name="Dai P."/>
            <person name="Han X."/>
            <person name="Huang E."/>
            <person name="Gao Y."/>
            <person name="Liu J."/>
            <person name="Shao H."/>
            <person name="Ye R."/>
            <person name="Li L."/>
            <person name="Wei W."/>
            <person name="Wang X."/>
            <person name="Wang C."/>
            <person name="Huo Q."/>
            <person name="Li W."/>
            <person name="Guo W."/>
            <person name="Chen H."/>
            <person name="Chen S."/>
            <person name="Zhou L."/>
            <person name="Zhou L."/>
            <person name="Ni X."/>
            <person name="Tian J."/>
            <person name="Zhou Y."/>
            <person name="Sheng Y."/>
            <person name="Liu T."/>
            <person name="Pan Y."/>
            <person name="Xia L."/>
            <person name="Li J."/>
            <person name="Zhao F."/>
            <person name="Cao W."/>
        </authorList>
    </citation>
    <scope>NUCLEOTIDE SEQUENCE</scope>
    <source>
        <strain evidence="9">Rmic-2018</strain>
        <tissue evidence="9">Larvae</tissue>
    </source>
</reference>
<accession>A0A9J6E488</accession>
<dbReference type="SUPFAM" id="SSF56574">
    <property type="entry name" value="Serpins"/>
    <property type="match status" value="1"/>
</dbReference>
<evidence type="ECO:0000313" key="9">
    <source>
        <dbReference type="EMBL" id="KAH8029198.1"/>
    </source>
</evidence>
<dbReference type="InterPro" id="IPR023796">
    <property type="entry name" value="Serpin_dom"/>
</dbReference>
<keyword evidence="4" id="KW-0646">Protease inhibitor</keyword>
<keyword evidence="3" id="KW-0964">Secreted</keyword>
<dbReference type="InterPro" id="IPR036186">
    <property type="entry name" value="Serpin_sf"/>
</dbReference>
<reference evidence="9" key="1">
    <citation type="journal article" date="2020" name="Cell">
        <title>Large-Scale Comparative Analyses of Tick Genomes Elucidate Their Genetic Diversity and Vector Capacities.</title>
        <authorList>
            <consortium name="Tick Genome and Microbiome Consortium (TIGMIC)"/>
            <person name="Jia N."/>
            <person name="Wang J."/>
            <person name="Shi W."/>
            <person name="Du L."/>
            <person name="Sun Y."/>
            <person name="Zhan W."/>
            <person name="Jiang J.F."/>
            <person name="Wang Q."/>
            <person name="Zhang B."/>
            <person name="Ji P."/>
            <person name="Bell-Sakyi L."/>
            <person name="Cui X.M."/>
            <person name="Yuan T.T."/>
            <person name="Jiang B.G."/>
            <person name="Yang W.F."/>
            <person name="Lam T.T."/>
            <person name="Chang Q.C."/>
            <person name="Ding S.J."/>
            <person name="Wang X.J."/>
            <person name="Zhu J.G."/>
            <person name="Ruan X.D."/>
            <person name="Zhao L."/>
            <person name="Wei J.T."/>
            <person name="Ye R.Z."/>
            <person name="Que T.C."/>
            <person name="Du C.H."/>
            <person name="Zhou Y.H."/>
            <person name="Cheng J.X."/>
            <person name="Dai P.F."/>
            <person name="Guo W.B."/>
            <person name="Han X.H."/>
            <person name="Huang E.J."/>
            <person name="Li L.F."/>
            <person name="Wei W."/>
            <person name="Gao Y.C."/>
            <person name="Liu J.Z."/>
            <person name="Shao H.Z."/>
            <person name="Wang X."/>
            <person name="Wang C.C."/>
            <person name="Yang T.C."/>
            <person name="Huo Q.B."/>
            <person name="Li W."/>
            <person name="Chen H.Y."/>
            <person name="Chen S.E."/>
            <person name="Zhou L.G."/>
            <person name="Ni X.B."/>
            <person name="Tian J.H."/>
            <person name="Sheng Y."/>
            <person name="Liu T."/>
            <person name="Pan Y.S."/>
            <person name="Xia L.Y."/>
            <person name="Li J."/>
            <person name="Zhao F."/>
            <person name="Cao W.C."/>
        </authorList>
    </citation>
    <scope>NUCLEOTIDE SEQUENCE</scope>
    <source>
        <strain evidence="9">Rmic-2018</strain>
    </source>
</reference>
<dbReference type="Proteomes" id="UP000821866">
    <property type="component" value="Chromosome 4"/>
</dbReference>
<dbReference type="GO" id="GO:0005615">
    <property type="term" value="C:extracellular space"/>
    <property type="evidence" value="ECO:0007669"/>
    <property type="project" value="InterPro"/>
</dbReference>
<keyword evidence="6" id="KW-0325">Glycoprotein</keyword>
<gene>
    <name evidence="9" type="ORF">HPB51_023763</name>
</gene>
<protein>
    <recommendedName>
        <fullName evidence="8">Serpin domain-containing protein</fullName>
    </recommendedName>
</protein>
<dbReference type="Pfam" id="PF00079">
    <property type="entry name" value="Serpin"/>
    <property type="match status" value="1"/>
</dbReference>
<evidence type="ECO:0000256" key="1">
    <source>
        <dbReference type="ARBA" id="ARBA00004613"/>
    </source>
</evidence>
<dbReference type="InterPro" id="IPR000215">
    <property type="entry name" value="Serpin_fam"/>
</dbReference>
<evidence type="ECO:0000256" key="7">
    <source>
        <dbReference type="RuleBase" id="RU000411"/>
    </source>
</evidence>
<dbReference type="PROSITE" id="PS00284">
    <property type="entry name" value="SERPIN"/>
    <property type="match status" value="1"/>
</dbReference>
<evidence type="ECO:0000256" key="3">
    <source>
        <dbReference type="ARBA" id="ARBA00022525"/>
    </source>
</evidence>
<dbReference type="InterPro" id="IPR023795">
    <property type="entry name" value="Serpin_CS"/>
</dbReference>
<organism evidence="9 10">
    <name type="scientific">Rhipicephalus microplus</name>
    <name type="common">Cattle tick</name>
    <name type="synonym">Boophilus microplus</name>
    <dbReference type="NCBI Taxonomy" id="6941"/>
    <lineage>
        <taxon>Eukaryota</taxon>
        <taxon>Metazoa</taxon>
        <taxon>Ecdysozoa</taxon>
        <taxon>Arthropoda</taxon>
        <taxon>Chelicerata</taxon>
        <taxon>Arachnida</taxon>
        <taxon>Acari</taxon>
        <taxon>Parasitiformes</taxon>
        <taxon>Ixodida</taxon>
        <taxon>Ixodoidea</taxon>
        <taxon>Ixodidae</taxon>
        <taxon>Rhipicephalinae</taxon>
        <taxon>Rhipicephalus</taxon>
        <taxon>Boophilus</taxon>
    </lineage>
</organism>
<dbReference type="PANTHER" id="PTHR11461:SF211">
    <property type="entry name" value="GH10112P-RELATED"/>
    <property type="match status" value="1"/>
</dbReference>
<evidence type="ECO:0000259" key="8">
    <source>
        <dbReference type="SMART" id="SM00093"/>
    </source>
</evidence>
<dbReference type="AlphaFoldDB" id="A0A9J6E488"/>
<evidence type="ECO:0000256" key="5">
    <source>
        <dbReference type="ARBA" id="ARBA00022900"/>
    </source>
</evidence>
<evidence type="ECO:0000256" key="6">
    <source>
        <dbReference type="ARBA" id="ARBA00023180"/>
    </source>
</evidence>
<proteinExistence type="inferred from homology"/>
<keyword evidence="5" id="KW-0722">Serine protease inhibitor</keyword>
<dbReference type="VEuPathDB" id="VectorBase:LOC119168348"/>
<dbReference type="CDD" id="cd00172">
    <property type="entry name" value="serpin"/>
    <property type="match status" value="1"/>
</dbReference>
<comment type="subcellular location">
    <subcellularLocation>
        <location evidence="1">Secreted</location>
    </subcellularLocation>
</comment>
<dbReference type="EMBL" id="JABSTU010000006">
    <property type="protein sequence ID" value="KAH8029198.1"/>
    <property type="molecule type" value="Genomic_DNA"/>
</dbReference>
<comment type="caution">
    <text evidence="9">The sequence shown here is derived from an EMBL/GenBank/DDBJ whole genome shotgun (WGS) entry which is preliminary data.</text>
</comment>
<evidence type="ECO:0000313" key="10">
    <source>
        <dbReference type="Proteomes" id="UP000821866"/>
    </source>
</evidence>
<name>A0A9J6E488_RHIMP</name>
<keyword evidence="10" id="KW-1185">Reference proteome</keyword>
<dbReference type="InterPro" id="IPR042185">
    <property type="entry name" value="Serpin_sf_2"/>
</dbReference>
<dbReference type="Gene3D" id="2.30.39.10">
    <property type="entry name" value="Alpha-1-antitrypsin, domain 1"/>
    <property type="match status" value="1"/>
</dbReference>
<evidence type="ECO:0000256" key="4">
    <source>
        <dbReference type="ARBA" id="ARBA00022690"/>
    </source>
</evidence>
<dbReference type="GO" id="GO:0004867">
    <property type="term" value="F:serine-type endopeptidase inhibitor activity"/>
    <property type="evidence" value="ECO:0007669"/>
    <property type="project" value="UniProtKB-KW"/>
</dbReference>
<evidence type="ECO:0000256" key="2">
    <source>
        <dbReference type="ARBA" id="ARBA00009500"/>
    </source>
</evidence>
<sequence>MGVLVDVTSTLSTAIVIVSSSSSIDPYHLEPRNRRPTRVKSGKEGINGLKVYKSQQIDRANPVMAQGLSDSLLQFALDMYGKLQSQNRGGQNIFFSPFSIALPLTMALAGARNNTAEQLAALLHVKNDRSKVQCSVTKLLKQLSEFAPDVEFHVANRVYGDQRFAFQKSYRSDMENSYGATVTSVDFSKNHEDVRLEANEWVLKQTASKIRDLLPPGSVGANTTLLLLNAIYFKGFWSSPFTAHLTKPHDFHLDSENVVKVDTMSHAYGYKISTSKELRARALEMPYRGGKMSMVILLPDEVEGLPFLEKHLTSVTLSTLLASLEQNPKVCLTLPKLKIERGLALKDVLRALGVVDLFKPEVADLSGIFESGKPAVTDILHKTFLQVDEEGTEAAAATGTIMTCCAYNTLPPTLFKVDHPFMFIIKTNEPDVILFVGSVRRP</sequence>
<comment type="similarity">
    <text evidence="2 7">Belongs to the serpin family.</text>
</comment>
<dbReference type="SMART" id="SM00093">
    <property type="entry name" value="SERPIN"/>
    <property type="match status" value="1"/>
</dbReference>
<dbReference type="Gene3D" id="3.30.497.10">
    <property type="entry name" value="Antithrombin, subunit I, domain 2"/>
    <property type="match status" value="1"/>
</dbReference>
<dbReference type="PANTHER" id="PTHR11461">
    <property type="entry name" value="SERINE PROTEASE INHIBITOR, SERPIN"/>
    <property type="match status" value="1"/>
</dbReference>
<feature type="domain" description="Serpin" evidence="8">
    <location>
        <begin position="77"/>
        <end position="442"/>
    </location>
</feature>